<protein>
    <submittedName>
        <fullName evidence="7">Type VI secretion system tip protein TssI/VgrG</fullName>
    </submittedName>
</protein>
<comment type="caution">
    <text evidence="7">The sequence shown here is derived from an EMBL/GenBank/DDBJ whole genome shotgun (WGS) entry which is preliminary data.</text>
</comment>
<dbReference type="SUPFAM" id="SSF69349">
    <property type="entry name" value="Phage fibre proteins"/>
    <property type="match status" value="1"/>
</dbReference>
<keyword evidence="8" id="KW-1185">Reference proteome</keyword>
<dbReference type="Pfam" id="PF22178">
    <property type="entry name" value="Gp5_trimer_C"/>
    <property type="match status" value="1"/>
</dbReference>
<comment type="similarity">
    <text evidence="2">Belongs to the VgrG protein family.</text>
</comment>
<dbReference type="SUPFAM" id="SSF69255">
    <property type="entry name" value="gp5 N-terminal domain-like"/>
    <property type="match status" value="1"/>
</dbReference>
<evidence type="ECO:0000256" key="3">
    <source>
        <dbReference type="ARBA" id="ARBA00022525"/>
    </source>
</evidence>
<proteinExistence type="inferred from homology"/>
<evidence type="ECO:0000313" key="8">
    <source>
        <dbReference type="Proteomes" id="UP001331561"/>
    </source>
</evidence>
<dbReference type="SUPFAM" id="SSF69279">
    <property type="entry name" value="Phage tail proteins"/>
    <property type="match status" value="2"/>
</dbReference>
<dbReference type="InterPro" id="IPR006531">
    <property type="entry name" value="Gp5/Vgr_OB"/>
</dbReference>
<evidence type="ECO:0000259" key="5">
    <source>
        <dbReference type="Pfam" id="PF04717"/>
    </source>
</evidence>
<dbReference type="Pfam" id="PF05954">
    <property type="entry name" value="Phage_GPD"/>
    <property type="match status" value="1"/>
</dbReference>
<evidence type="ECO:0000313" key="7">
    <source>
        <dbReference type="EMBL" id="MEC5386798.1"/>
    </source>
</evidence>
<evidence type="ECO:0000256" key="2">
    <source>
        <dbReference type="ARBA" id="ARBA00005558"/>
    </source>
</evidence>
<evidence type="ECO:0000259" key="6">
    <source>
        <dbReference type="Pfam" id="PF22178"/>
    </source>
</evidence>
<dbReference type="Pfam" id="PF04717">
    <property type="entry name" value="Phage_base_V"/>
    <property type="match status" value="1"/>
</dbReference>
<dbReference type="Gene3D" id="4.10.220.110">
    <property type="match status" value="1"/>
</dbReference>
<sequence length="689" mass="77000">MADTTQFELTTPLGSNVLLFSQLNAGEGLSQVAEFQIECLSKEVTVDLDAILGKLVSLRVSLPAEKNRFFSGYVTGISHLGAQDGYQTYRLQVRPWLWFLTRTADCRIFQSKTVPDIIKEVFADHAISEVRDALTGKYSTWDYCVQYRESDYNFVSRLMEQEGIYYYFEYKKDKNVLVLADAYSAHKPIEGEAEIEFLENAGAKEESDYISSWSYQRQVQPGKTVLADYDFTKPSVKLEGSAAMARSHGEGKHEVYDYPGEFDQAADGKHYAQVRIDEYQAQFEVAQGRSNARRLSVGQLFKLKGHARKDQNREYLLTATTTLIRAEGHESGRSAGSTFQCSFSTLNSHQDYRPPRNTAKPIVQGPQTAIVVGPSGDEIYTDKYGRVKVQFHWDRYGKKDEHSSCWVRVSHPWAGKNWGFIAIPRIGQEVIVEFLEGDPDQPIITGRVYNADQMPPYDLPANMTQTGVKTRSTKGGGVANFNEIRFEDKKGSEQLFIHAEKNQDIEVENDETHWVGHDRKKTVDNDETVQVKHNRTETVENDESITIGNNRTESVGRDESITISNNRTEDVGNDESITIGSNRTESVGKDESITIAENRTTSVGKDEKLDVSGKRTSSVAKDDQLQVGKNWVIEAGDSVTIKTGSASITMKKDGTITIKGKDITLDGGGKINVKASSDLVLKGSKIAEN</sequence>
<gene>
    <name evidence="7" type="primary">tssI</name>
    <name evidence="7" type="ORF">VVD49_13770</name>
</gene>
<feature type="compositionally biased region" description="Polar residues" evidence="4">
    <location>
        <begin position="575"/>
        <end position="585"/>
    </location>
</feature>
<dbReference type="Proteomes" id="UP001331561">
    <property type="component" value="Unassembled WGS sequence"/>
</dbReference>
<dbReference type="InterPro" id="IPR054030">
    <property type="entry name" value="Gp5_Vgr_C"/>
</dbReference>
<comment type="subcellular location">
    <subcellularLocation>
        <location evidence="1">Secreted</location>
    </subcellularLocation>
</comment>
<dbReference type="Gene3D" id="3.55.50.10">
    <property type="entry name" value="Baseplate protein-like domains"/>
    <property type="match status" value="1"/>
</dbReference>
<dbReference type="Gene3D" id="2.30.110.50">
    <property type="match status" value="1"/>
</dbReference>
<dbReference type="InterPro" id="IPR050708">
    <property type="entry name" value="T6SS_VgrG/RHS"/>
</dbReference>
<evidence type="ECO:0000256" key="4">
    <source>
        <dbReference type="SAM" id="MobiDB-lite"/>
    </source>
</evidence>
<organism evidence="7 8">
    <name type="scientific">Uliginosibacterium silvisoli</name>
    <dbReference type="NCBI Taxonomy" id="3114758"/>
    <lineage>
        <taxon>Bacteria</taxon>
        <taxon>Pseudomonadati</taxon>
        <taxon>Pseudomonadota</taxon>
        <taxon>Betaproteobacteria</taxon>
        <taxon>Rhodocyclales</taxon>
        <taxon>Zoogloeaceae</taxon>
        <taxon>Uliginosibacterium</taxon>
    </lineage>
</organism>
<dbReference type="PANTHER" id="PTHR32305">
    <property type="match status" value="1"/>
</dbReference>
<dbReference type="RefSeq" id="WP_327599757.1">
    <property type="nucleotide sequence ID" value="NZ_JAYXHS010000002.1"/>
</dbReference>
<dbReference type="InterPro" id="IPR017847">
    <property type="entry name" value="T6SS_RhsGE_Vgr_subset"/>
</dbReference>
<name>A0ABU6K4S8_9RHOO</name>
<dbReference type="EMBL" id="JAYXHS010000002">
    <property type="protein sequence ID" value="MEC5386798.1"/>
    <property type="molecule type" value="Genomic_DNA"/>
</dbReference>
<dbReference type="PANTHER" id="PTHR32305:SF15">
    <property type="entry name" value="PROTEIN RHSA-RELATED"/>
    <property type="match status" value="1"/>
</dbReference>
<feature type="domain" description="Gp5/Type VI secretion system Vgr C-terminal trimerisation" evidence="6">
    <location>
        <begin position="466"/>
        <end position="579"/>
    </location>
</feature>
<dbReference type="NCBIfam" id="TIGR03361">
    <property type="entry name" value="VI_Rhs_Vgr"/>
    <property type="match status" value="1"/>
</dbReference>
<feature type="domain" description="Gp5/Type VI secretion system Vgr protein OB-fold" evidence="5">
    <location>
        <begin position="381"/>
        <end position="449"/>
    </location>
</feature>
<dbReference type="InterPro" id="IPR037026">
    <property type="entry name" value="Vgr_OB-fold_dom_sf"/>
</dbReference>
<dbReference type="NCBIfam" id="TIGR01646">
    <property type="entry name" value="vgr_GE"/>
    <property type="match status" value="1"/>
</dbReference>
<reference evidence="7 8" key="1">
    <citation type="submission" date="2024-01" db="EMBL/GenBank/DDBJ databases">
        <title>Uliginosibacterium soil sp. nov.</title>
        <authorList>
            <person name="Lv Y."/>
        </authorList>
    </citation>
    <scope>NUCLEOTIDE SEQUENCE [LARGE SCALE GENOMIC DNA]</scope>
    <source>
        <strain evidence="7 8">H3</strain>
    </source>
</reference>
<evidence type="ECO:0000256" key="1">
    <source>
        <dbReference type="ARBA" id="ARBA00004613"/>
    </source>
</evidence>
<feature type="region of interest" description="Disordered" evidence="4">
    <location>
        <begin position="567"/>
        <end position="589"/>
    </location>
</feature>
<dbReference type="InterPro" id="IPR006533">
    <property type="entry name" value="T6SS_Vgr_RhsGE"/>
</dbReference>
<dbReference type="Gene3D" id="2.40.50.230">
    <property type="entry name" value="Gp5 N-terminal domain"/>
    <property type="match status" value="1"/>
</dbReference>
<keyword evidence="3" id="KW-0964">Secreted</keyword>
<accession>A0ABU6K4S8</accession>